<reference evidence="8" key="1">
    <citation type="submission" date="2023-03" db="EMBL/GenBank/DDBJ databases">
        <title>Near-Complete genome sequence of Lipomyces tetrasporous NRRL Y-64009, an oleaginous yeast capable of growing on lignocellulosic hydrolysates.</title>
        <authorList>
            <consortium name="Lawrence Berkeley National Laboratory"/>
            <person name="Jagtap S.S."/>
            <person name="Liu J.-J."/>
            <person name="Walukiewicz H.E."/>
            <person name="Pangilinan J."/>
            <person name="Lipzen A."/>
            <person name="Ahrendt S."/>
            <person name="Koriabine M."/>
            <person name="Cobaugh K."/>
            <person name="Salamov A."/>
            <person name="Yoshinaga Y."/>
            <person name="Ng V."/>
            <person name="Daum C."/>
            <person name="Grigoriev I.V."/>
            <person name="Slininger P.J."/>
            <person name="Dien B.S."/>
            <person name="Jin Y.-S."/>
            <person name="Rao C.V."/>
        </authorList>
    </citation>
    <scope>NUCLEOTIDE SEQUENCE</scope>
    <source>
        <strain evidence="8">NRRL Y-64009</strain>
    </source>
</reference>
<dbReference type="GO" id="GO:0051301">
    <property type="term" value="P:cell division"/>
    <property type="evidence" value="ECO:0007669"/>
    <property type="project" value="UniProtKB-KW"/>
</dbReference>
<dbReference type="PANTHER" id="PTHR13260:SF0">
    <property type="entry name" value="ANAPHASE-PROMOTING COMPLEX SUBUNIT 4"/>
    <property type="match status" value="1"/>
</dbReference>
<dbReference type="InterPro" id="IPR024977">
    <property type="entry name" value="Apc4-like_WD40_dom"/>
</dbReference>
<dbReference type="PANTHER" id="PTHR13260">
    <property type="entry name" value="ANAPHASE PROMOTING COMPLEX SUBUNIT 4 APC4"/>
    <property type="match status" value="1"/>
</dbReference>
<keyword evidence="9" id="KW-1185">Reference proteome</keyword>
<evidence type="ECO:0000313" key="9">
    <source>
        <dbReference type="Proteomes" id="UP001217417"/>
    </source>
</evidence>
<dbReference type="GO" id="GO:0070979">
    <property type="term" value="P:protein K11-linked ubiquitination"/>
    <property type="evidence" value="ECO:0007669"/>
    <property type="project" value="TreeGrafter"/>
</dbReference>
<evidence type="ECO:0000256" key="5">
    <source>
        <dbReference type="ARBA" id="ARBA00023306"/>
    </source>
</evidence>
<evidence type="ECO:0000256" key="1">
    <source>
        <dbReference type="ARBA" id="ARBA00016067"/>
    </source>
</evidence>
<dbReference type="AlphaFoldDB" id="A0AAD7QVX3"/>
<dbReference type="Pfam" id="PF12894">
    <property type="entry name" value="ANAPC4_WD40"/>
    <property type="match status" value="1"/>
</dbReference>
<dbReference type="Gene3D" id="2.130.10.10">
    <property type="entry name" value="YVTN repeat-like/Quinoprotein amine dehydrogenase"/>
    <property type="match status" value="1"/>
</dbReference>
<dbReference type="GO" id="GO:0034399">
    <property type="term" value="C:nuclear periphery"/>
    <property type="evidence" value="ECO:0007669"/>
    <property type="project" value="TreeGrafter"/>
</dbReference>
<dbReference type="GeneID" id="80886285"/>
<gene>
    <name evidence="8" type="ORF">POJ06DRAFT_49139</name>
</gene>
<evidence type="ECO:0000256" key="3">
    <source>
        <dbReference type="ARBA" id="ARBA00022776"/>
    </source>
</evidence>
<sequence>MSSNEDGGKSLSSFRILSEKTLQGPAQVDLFSWCPRMDLLTFSPDPASIWLYRMSGQLVWKMTLKDSKTAISALAKTAIISALAWRPDGKMLALGCSDGMIRVCDVNNGRIVHQIATRSSISCLNWVAEDHSSIQSRNSAPFDNILNIDITANLPKLSPLPTAFAPDSIFTSKGVLDSMINSSFMSEESSMIDILVNGERDNRIFFNIFGHFSIANISFPSPLEKLTPLCHASSPDLSFHAFIVESQDHALFMLPLRVHFIRRFGNDLAHISSTSTKVQALLIYISDGMGAVAAEWKNMESSLVRPMKSLEDILVAEKDSDVVLSLLETLILGFPSDAIKSWITNHLSDRAVRSWRKASSSGYENIRKLLLENLIPACERMVVLITRVRGLARWRERGVHLGLNPDSYTHIVDALTLIMGKAHRLIWDLNKEYDHFKPFIQWIKFILDDVTNHDSTAEDPDSPIETAKVATYITDYLNNSTMANYFSGDGCAPRNGTDLNDLVVNLKKLCENAFRESSESMKNHVVFGSPLRLADNVASKELCMSSRVIQRGSESFMYTAVSLTSNADCVFLICLDLSGNYAELTSCMVRSASFAICNMAIKALEFVDDEKLMLLVHPIDPASSKTKARIVSLEFERLLAESAVVIDAREFNGAICSVLYSTDLSEPEWSQCREFTDDFLPIALAVNGRKGRRVGSVIADDRHRFLVFDLDDDEAGDEEESNDDTMIE</sequence>
<dbReference type="InterPro" id="IPR024790">
    <property type="entry name" value="APC4_long_dom"/>
</dbReference>
<keyword evidence="4" id="KW-0833">Ubl conjugation pathway</keyword>
<keyword evidence="3" id="KW-0498">Mitosis</keyword>
<dbReference type="SMART" id="SM00320">
    <property type="entry name" value="WD40"/>
    <property type="match status" value="1"/>
</dbReference>
<evidence type="ECO:0000256" key="4">
    <source>
        <dbReference type="ARBA" id="ARBA00022786"/>
    </source>
</evidence>
<dbReference type="InterPro" id="IPR036322">
    <property type="entry name" value="WD40_repeat_dom_sf"/>
</dbReference>
<dbReference type="EMBL" id="JARPMG010000002">
    <property type="protein sequence ID" value="KAJ8102418.1"/>
    <property type="molecule type" value="Genomic_DNA"/>
</dbReference>
<evidence type="ECO:0000259" key="6">
    <source>
        <dbReference type="Pfam" id="PF12894"/>
    </source>
</evidence>
<dbReference type="GO" id="GO:0005680">
    <property type="term" value="C:anaphase-promoting complex"/>
    <property type="evidence" value="ECO:0007669"/>
    <property type="project" value="InterPro"/>
</dbReference>
<dbReference type="InterPro" id="IPR001680">
    <property type="entry name" value="WD40_rpt"/>
</dbReference>
<dbReference type="Pfam" id="PF12896">
    <property type="entry name" value="ANAPC4"/>
    <property type="match status" value="1"/>
</dbReference>
<evidence type="ECO:0000259" key="7">
    <source>
        <dbReference type="Pfam" id="PF12896"/>
    </source>
</evidence>
<dbReference type="InterPro" id="IPR015943">
    <property type="entry name" value="WD40/YVTN_repeat-like_dom_sf"/>
</dbReference>
<evidence type="ECO:0000313" key="8">
    <source>
        <dbReference type="EMBL" id="KAJ8102418.1"/>
    </source>
</evidence>
<dbReference type="InterPro" id="IPR024789">
    <property type="entry name" value="APC4"/>
</dbReference>
<evidence type="ECO:0000256" key="2">
    <source>
        <dbReference type="ARBA" id="ARBA00022618"/>
    </source>
</evidence>
<keyword evidence="5" id="KW-0131">Cell cycle</keyword>
<keyword evidence="2" id="KW-0132">Cell division</keyword>
<feature type="domain" description="Anaphase-promoting complex subunit 4 long" evidence="7">
    <location>
        <begin position="253"/>
        <end position="450"/>
    </location>
</feature>
<organism evidence="8 9">
    <name type="scientific">Lipomyces tetrasporus</name>
    <dbReference type="NCBI Taxonomy" id="54092"/>
    <lineage>
        <taxon>Eukaryota</taxon>
        <taxon>Fungi</taxon>
        <taxon>Dikarya</taxon>
        <taxon>Ascomycota</taxon>
        <taxon>Saccharomycotina</taxon>
        <taxon>Lipomycetes</taxon>
        <taxon>Lipomycetales</taxon>
        <taxon>Lipomycetaceae</taxon>
        <taxon>Lipomyces</taxon>
    </lineage>
</organism>
<dbReference type="SUPFAM" id="SSF50978">
    <property type="entry name" value="WD40 repeat-like"/>
    <property type="match status" value="1"/>
</dbReference>
<feature type="domain" description="Anaphase-promoting complex subunit 4-like WD40" evidence="6">
    <location>
        <begin position="32"/>
        <end position="127"/>
    </location>
</feature>
<comment type="caution">
    <text evidence="8">The sequence shown here is derived from an EMBL/GenBank/DDBJ whole genome shotgun (WGS) entry which is preliminary data.</text>
</comment>
<dbReference type="RefSeq" id="XP_056045868.1">
    <property type="nucleotide sequence ID" value="XM_056191119.1"/>
</dbReference>
<accession>A0AAD7QVX3</accession>
<dbReference type="Proteomes" id="UP001217417">
    <property type="component" value="Unassembled WGS sequence"/>
</dbReference>
<dbReference type="GO" id="GO:0031145">
    <property type="term" value="P:anaphase-promoting complex-dependent catabolic process"/>
    <property type="evidence" value="ECO:0007669"/>
    <property type="project" value="InterPro"/>
</dbReference>
<protein>
    <recommendedName>
        <fullName evidence="1">Anaphase-promoting complex subunit 4</fullName>
    </recommendedName>
</protein>
<name>A0AAD7QVX3_9ASCO</name>
<proteinExistence type="predicted"/>